<keyword evidence="1" id="KW-1133">Transmembrane helix</keyword>
<dbReference type="OrthoDB" id="1164310at2"/>
<sequence>MGLLSLFITALIALILLTTYIKSSKKSIYYMGWLAVLLFFSLLIYNGKQLKAEFNSLANSLSEPAFLQHMMAGEEIILTEKMLDVPLVSQLPELPRGCEVTSLAMLLLYEGIEVDKMELAQNVKKDPTPKTVKNGVIHFGNPHYGFVGDMYTFNNPGYGVYHEPIEELAEKYVPNKVVNLSGYDFEEVIQHINAGSPVWVIANTMFKTLPETFFETWETPQGKIKITYKEHSVVVTGYDEQFIYFNDPLANEKDRKIPKENFIAAWEQMGKQAIAIKH</sequence>
<protein>
    <recommendedName>
        <fullName evidence="2">Peptidase C39-like domain-containing protein</fullName>
    </recommendedName>
</protein>
<evidence type="ECO:0000313" key="4">
    <source>
        <dbReference type="Proteomes" id="UP000321363"/>
    </source>
</evidence>
<organism evidence="3 4">
    <name type="scientific">Metabacillus litoralis</name>
    <dbReference type="NCBI Taxonomy" id="152268"/>
    <lineage>
        <taxon>Bacteria</taxon>
        <taxon>Bacillati</taxon>
        <taxon>Bacillota</taxon>
        <taxon>Bacilli</taxon>
        <taxon>Bacillales</taxon>
        <taxon>Bacillaceae</taxon>
        <taxon>Metabacillus</taxon>
    </lineage>
</organism>
<dbReference type="PANTHER" id="PTHR37806">
    <property type="entry name" value="LMO0724 PROTEIN"/>
    <property type="match status" value="1"/>
</dbReference>
<proteinExistence type="predicted"/>
<dbReference type="InterPro" id="IPR039563">
    <property type="entry name" value="Peptidase_C39_single_dom"/>
</dbReference>
<evidence type="ECO:0000259" key="2">
    <source>
        <dbReference type="Pfam" id="PF13529"/>
    </source>
</evidence>
<dbReference type="Proteomes" id="UP000321363">
    <property type="component" value="Unassembled WGS sequence"/>
</dbReference>
<reference evidence="3 4" key="1">
    <citation type="journal article" date="2005" name="Int. J. Syst. Evol. Microbiol.">
        <title>Bacillus litoralis sp. nov., isolated from a tidal flat of the Yellow Sea in Korea.</title>
        <authorList>
            <person name="Yoon J.H."/>
            <person name="Oh T.K."/>
        </authorList>
    </citation>
    <scope>NUCLEOTIDE SEQUENCE [LARGE SCALE GENOMIC DNA]</scope>
    <source>
        <strain evidence="3 4">SW-211</strain>
    </source>
</reference>
<dbReference type="InterPro" id="IPR039564">
    <property type="entry name" value="Peptidase_C39-like"/>
</dbReference>
<name>A0A5C6W592_9BACI</name>
<dbReference type="RefSeq" id="WP_146947674.1">
    <property type="nucleotide sequence ID" value="NZ_VOQF01000005.1"/>
</dbReference>
<gene>
    <name evidence="3" type="ORF">FS935_08845</name>
</gene>
<keyword evidence="1" id="KW-0472">Membrane</keyword>
<comment type="caution">
    <text evidence="3">The sequence shown here is derived from an EMBL/GenBank/DDBJ whole genome shotgun (WGS) entry which is preliminary data.</text>
</comment>
<dbReference type="CDD" id="cd02549">
    <property type="entry name" value="Peptidase_C39A"/>
    <property type="match status" value="1"/>
</dbReference>
<keyword evidence="4" id="KW-1185">Reference proteome</keyword>
<dbReference type="Gene3D" id="3.90.70.10">
    <property type="entry name" value="Cysteine proteinases"/>
    <property type="match status" value="1"/>
</dbReference>
<accession>A0A5C6W592</accession>
<keyword evidence="1" id="KW-0812">Transmembrane</keyword>
<evidence type="ECO:0000313" key="3">
    <source>
        <dbReference type="EMBL" id="TXC91004.1"/>
    </source>
</evidence>
<dbReference type="EMBL" id="VOQF01000005">
    <property type="protein sequence ID" value="TXC91004.1"/>
    <property type="molecule type" value="Genomic_DNA"/>
</dbReference>
<evidence type="ECO:0000256" key="1">
    <source>
        <dbReference type="SAM" id="Phobius"/>
    </source>
</evidence>
<dbReference type="Pfam" id="PF13529">
    <property type="entry name" value="Peptidase_C39_2"/>
    <property type="match status" value="1"/>
</dbReference>
<feature type="domain" description="Peptidase C39-like" evidence="2">
    <location>
        <begin position="83"/>
        <end position="248"/>
    </location>
</feature>
<dbReference type="AlphaFoldDB" id="A0A5C6W592"/>
<dbReference type="PANTHER" id="PTHR37806:SF1">
    <property type="entry name" value="PEPTIDASE C39-LIKE DOMAIN-CONTAINING PROTEIN"/>
    <property type="match status" value="1"/>
</dbReference>
<feature type="transmembrane region" description="Helical" evidence="1">
    <location>
        <begin position="28"/>
        <end position="45"/>
    </location>
</feature>